<proteinExistence type="predicted"/>
<evidence type="ECO:0000313" key="2">
    <source>
        <dbReference type="Proteomes" id="UP000594034"/>
    </source>
</evidence>
<protein>
    <submittedName>
        <fullName evidence="1">Uncharacterized protein</fullName>
    </submittedName>
</protein>
<accession>A0A5J6WZL2</accession>
<reference evidence="1 2" key="1">
    <citation type="submission" date="2019-05" db="EMBL/GenBank/DDBJ databases">
        <title>OXA-830, a novel chromosomally encoded expanded-spectrum class D beta-lactamase in Aeromonas simiae.</title>
        <authorList>
            <person name="Zhou W."/>
            <person name="Chen Q."/>
        </authorList>
    </citation>
    <scope>NUCLEOTIDE SEQUENCE [LARGE SCALE GENOMIC DNA]</scope>
    <source>
        <strain evidence="1 2">A6</strain>
    </source>
</reference>
<sequence length="153" mass="16315">MLVTLPAAATPTAPFYLLELPSQAYGALAGTFSHLYNATDFTPTITNSYFSHSDLYNFAGVPLAITARNGFQFELFGQLYSQASQGYVHMSEDQSLYGVIRADLMGSQRNQIAGGAGLGVPLSPSLSLKAIASTNEIPGYGPANLAVGMEWHF</sequence>
<organism evidence="1 2">
    <name type="scientific">Aeromonas simiae</name>
    <dbReference type="NCBI Taxonomy" id="218936"/>
    <lineage>
        <taxon>Bacteria</taxon>
        <taxon>Pseudomonadati</taxon>
        <taxon>Pseudomonadota</taxon>
        <taxon>Gammaproteobacteria</taxon>
        <taxon>Aeromonadales</taxon>
        <taxon>Aeromonadaceae</taxon>
        <taxon>Aeromonas</taxon>
    </lineage>
</organism>
<name>A0A5J6WZL2_9GAMM</name>
<dbReference type="KEGG" id="asim:FE240_08525"/>
<keyword evidence="2" id="KW-1185">Reference proteome</keyword>
<gene>
    <name evidence="1" type="ORF">FE240_08525</name>
</gene>
<dbReference type="EMBL" id="CP040449">
    <property type="protein sequence ID" value="QFI56669.1"/>
    <property type="molecule type" value="Genomic_DNA"/>
</dbReference>
<evidence type="ECO:0000313" key="1">
    <source>
        <dbReference type="EMBL" id="QFI56669.1"/>
    </source>
</evidence>
<dbReference type="AlphaFoldDB" id="A0A5J6WZL2"/>
<dbReference type="Proteomes" id="UP000594034">
    <property type="component" value="Chromosome"/>
</dbReference>